<evidence type="ECO:0000256" key="1">
    <source>
        <dbReference type="SAM" id="Coils"/>
    </source>
</evidence>
<evidence type="ECO:0000313" key="3">
    <source>
        <dbReference type="Proteomes" id="UP000271098"/>
    </source>
</evidence>
<feature type="coiled-coil region" evidence="1">
    <location>
        <begin position="1"/>
        <end position="35"/>
    </location>
</feature>
<organism evidence="4">
    <name type="scientific">Gongylonema pulchrum</name>
    <dbReference type="NCBI Taxonomy" id="637853"/>
    <lineage>
        <taxon>Eukaryota</taxon>
        <taxon>Metazoa</taxon>
        <taxon>Ecdysozoa</taxon>
        <taxon>Nematoda</taxon>
        <taxon>Chromadorea</taxon>
        <taxon>Rhabditida</taxon>
        <taxon>Spirurina</taxon>
        <taxon>Spiruromorpha</taxon>
        <taxon>Spiruroidea</taxon>
        <taxon>Gongylonematidae</taxon>
        <taxon>Gongylonema</taxon>
    </lineage>
</organism>
<proteinExistence type="predicted"/>
<protein>
    <submittedName>
        <fullName evidence="4">GOLGA2L5 domain-containing protein</fullName>
    </submittedName>
</protein>
<dbReference type="WBParaSite" id="GPUH_0000905101-mRNA-1">
    <property type="protein sequence ID" value="GPUH_0000905101-mRNA-1"/>
    <property type="gene ID" value="GPUH_0000905101"/>
</dbReference>
<reference evidence="2 3" key="2">
    <citation type="submission" date="2018-11" db="EMBL/GenBank/DDBJ databases">
        <authorList>
            <consortium name="Pathogen Informatics"/>
        </authorList>
    </citation>
    <scope>NUCLEOTIDE SEQUENCE [LARGE SCALE GENOMIC DNA]</scope>
</reference>
<name>A0A183DK00_9BILA</name>
<sequence>MEVLQSALEQKTATIMSLESEKEILSTELASTRELAKLHQRLQVTKIACFTPIALEFVLP</sequence>
<keyword evidence="1" id="KW-0175">Coiled coil</keyword>
<dbReference type="EMBL" id="UYRT01028300">
    <property type="protein sequence ID" value="VDK67526.1"/>
    <property type="molecule type" value="Genomic_DNA"/>
</dbReference>
<dbReference type="AlphaFoldDB" id="A0A183DK00"/>
<gene>
    <name evidence="2" type="ORF">GPUH_LOCUS9041</name>
</gene>
<dbReference type="Proteomes" id="UP000271098">
    <property type="component" value="Unassembled WGS sequence"/>
</dbReference>
<accession>A0A183DK00</accession>
<evidence type="ECO:0000313" key="2">
    <source>
        <dbReference type="EMBL" id="VDK67526.1"/>
    </source>
</evidence>
<reference evidence="4" key="1">
    <citation type="submission" date="2016-06" db="UniProtKB">
        <authorList>
            <consortium name="WormBaseParasite"/>
        </authorList>
    </citation>
    <scope>IDENTIFICATION</scope>
</reference>
<keyword evidence="3" id="KW-1185">Reference proteome</keyword>
<evidence type="ECO:0000313" key="4">
    <source>
        <dbReference type="WBParaSite" id="GPUH_0000905101-mRNA-1"/>
    </source>
</evidence>